<evidence type="ECO:0000313" key="1">
    <source>
        <dbReference type="EMBL" id="MBX67861.1"/>
    </source>
</evidence>
<proteinExistence type="predicted"/>
<reference evidence="1" key="1">
    <citation type="submission" date="2018-02" db="EMBL/GenBank/DDBJ databases">
        <title>Rhizophora mucronata_Transcriptome.</title>
        <authorList>
            <person name="Meera S.P."/>
            <person name="Sreeshan A."/>
            <person name="Augustine A."/>
        </authorList>
    </citation>
    <scope>NUCLEOTIDE SEQUENCE</scope>
    <source>
        <tissue evidence="1">Leaf</tissue>
    </source>
</reference>
<name>A0A2P2QLM3_RHIMU</name>
<sequence length="47" mass="5514">MKSQPLKNIYQCLSLFPVAINARSTFELMQHYRRCGRTRFPQLAEGL</sequence>
<protein>
    <submittedName>
        <fullName evidence="1">Uncharacterized protein</fullName>
    </submittedName>
</protein>
<organism evidence="1">
    <name type="scientific">Rhizophora mucronata</name>
    <name type="common">Asiatic mangrove</name>
    <dbReference type="NCBI Taxonomy" id="61149"/>
    <lineage>
        <taxon>Eukaryota</taxon>
        <taxon>Viridiplantae</taxon>
        <taxon>Streptophyta</taxon>
        <taxon>Embryophyta</taxon>
        <taxon>Tracheophyta</taxon>
        <taxon>Spermatophyta</taxon>
        <taxon>Magnoliopsida</taxon>
        <taxon>eudicotyledons</taxon>
        <taxon>Gunneridae</taxon>
        <taxon>Pentapetalae</taxon>
        <taxon>rosids</taxon>
        <taxon>fabids</taxon>
        <taxon>Malpighiales</taxon>
        <taxon>Rhizophoraceae</taxon>
        <taxon>Rhizophora</taxon>
    </lineage>
</organism>
<dbReference type="EMBL" id="GGEC01087377">
    <property type="protein sequence ID" value="MBX67861.1"/>
    <property type="molecule type" value="Transcribed_RNA"/>
</dbReference>
<dbReference type="AlphaFoldDB" id="A0A2P2QLM3"/>
<accession>A0A2P2QLM3</accession>